<evidence type="ECO:0000313" key="3">
    <source>
        <dbReference type="Proteomes" id="UP001157418"/>
    </source>
</evidence>
<reference evidence="2 3" key="1">
    <citation type="submission" date="2022-01" db="EMBL/GenBank/DDBJ databases">
        <authorList>
            <person name="Xiong W."/>
            <person name="Schranz E."/>
        </authorList>
    </citation>
    <scope>NUCLEOTIDE SEQUENCE [LARGE SCALE GENOMIC DNA]</scope>
</reference>
<organism evidence="2 3">
    <name type="scientific">Lactuca virosa</name>
    <dbReference type="NCBI Taxonomy" id="75947"/>
    <lineage>
        <taxon>Eukaryota</taxon>
        <taxon>Viridiplantae</taxon>
        <taxon>Streptophyta</taxon>
        <taxon>Embryophyta</taxon>
        <taxon>Tracheophyta</taxon>
        <taxon>Spermatophyta</taxon>
        <taxon>Magnoliopsida</taxon>
        <taxon>eudicotyledons</taxon>
        <taxon>Gunneridae</taxon>
        <taxon>Pentapetalae</taxon>
        <taxon>asterids</taxon>
        <taxon>campanulids</taxon>
        <taxon>Asterales</taxon>
        <taxon>Asteraceae</taxon>
        <taxon>Cichorioideae</taxon>
        <taxon>Cichorieae</taxon>
        <taxon>Lactucinae</taxon>
        <taxon>Lactuca</taxon>
    </lineage>
</organism>
<keyword evidence="1" id="KW-0812">Transmembrane</keyword>
<protein>
    <submittedName>
        <fullName evidence="2">Uncharacterized protein</fullName>
    </submittedName>
</protein>
<keyword evidence="1" id="KW-1133">Transmembrane helix</keyword>
<dbReference type="AlphaFoldDB" id="A0AAU9NR34"/>
<dbReference type="EMBL" id="CAKMRJ010005412">
    <property type="protein sequence ID" value="CAH1440365.1"/>
    <property type="molecule type" value="Genomic_DNA"/>
</dbReference>
<feature type="transmembrane region" description="Helical" evidence="1">
    <location>
        <begin position="7"/>
        <end position="25"/>
    </location>
</feature>
<evidence type="ECO:0000256" key="1">
    <source>
        <dbReference type="SAM" id="Phobius"/>
    </source>
</evidence>
<comment type="caution">
    <text evidence="2">The sequence shown here is derived from an EMBL/GenBank/DDBJ whole genome shotgun (WGS) entry which is preliminary data.</text>
</comment>
<proteinExistence type="predicted"/>
<gene>
    <name evidence="2" type="ORF">LVIROSA_LOCUS26506</name>
</gene>
<evidence type="ECO:0000313" key="2">
    <source>
        <dbReference type="EMBL" id="CAH1440365.1"/>
    </source>
</evidence>
<sequence>MKIPHRCMFTTQLVGTLVVGMMNLAGLHPEIPWTSPKFKVTFDTFTALDAGTAFMGVLLFFALQNEGVNLKFPTPFCIWSESAMSSKAAAMSNKAATTIYCGGRIPFQRLRLLCIGSESAEKVNGCGEGPGGG</sequence>
<keyword evidence="1" id="KW-0472">Membrane</keyword>
<feature type="transmembrane region" description="Helical" evidence="1">
    <location>
        <begin position="45"/>
        <end position="63"/>
    </location>
</feature>
<keyword evidence="3" id="KW-1185">Reference proteome</keyword>
<dbReference type="Proteomes" id="UP001157418">
    <property type="component" value="Unassembled WGS sequence"/>
</dbReference>
<name>A0AAU9NR34_9ASTR</name>
<accession>A0AAU9NR34</accession>